<dbReference type="GO" id="GO:0031422">
    <property type="term" value="C:RecQ family helicase-topoisomerase III complex"/>
    <property type="evidence" value="ECO:0007669"/>
    <property type="project" value="TreeGrafter"/>
</dbReference>
<dbReference type="GO" id="GO:0005634">
    <property type="term" value="C:nucleus"/>
    <property type="evidence" value="ECO:0007669"/>
    <property type="project" value="TreeGrafter"/>
</dbReference>
<evidence type="ECO:0000256" key="1">
    <source>
        <dbReference type="RuleBase" id="RU362092"/>
    </source>
</evidence>
<protein>
    <recommendedName>
        <fullName evidence="1">DNA topoisomerase</fullName>
        <ecNumber evidence="1">5.6.2.1</ecNumber>
    </recommendedName>
</protein>
<dbReference type="GO" id="GO:0006281">
    <property type="term" value="P:DNA repair"/>
    <property type="evidence" value="ECO:0007669"/>
    <property type="project" value="TreeGrafter"/>
</dbReference>
<proteinExistence type="inferred from homology"/>
<comment type="function">
    <text evidence="1">Introduces a single-strand break via transesterification at a target site in duplex DNA. Releases the supercoiling and torsional tension of DNA introduced during the DNA replication and transcription by transiently cleaving and rejoining one strand of the DNA duplex. The scissile phosphodiester is attacked by the catalytic tyrosine of the enzyme, resulting in the formation of a DNA-(5'-phosphotyrosyl)-enzyme intermediate and the expulsion of a 3'-OH DNA strand.</text>
</comment>
<dbReference type="WBParaSite" id="jg9551">
    <property type="protein sequence ID" value="jg9551"/>
    <property type="gene ID" value="jg9551"/>
</dbReference>
<dbReference type="GO" id="GO:0006265">
    <property type="term" value="P:DNA topological change"/>
    <property type="evidence" value="ECO:0007669"/>
    <property type="project" value="InterPro"/>
</dbReference>
<reference evidence="3" key="1">
    <citation type="submission" date="2022-11" db="UniProtKB">
        <authorList>
            <consortium name="WormBaseParasite"/>
        </authorList>
    </citation>
    <scope>IDENTIFICATION</scope>
</reference>
<name>A0A915ET70_9BILA</name>
<keyword evidence="1" id="KW-0413">Isomerase</keyword>
<keyword evidence="2" id="KW-1185">Reference proteome</keyword>
<dbReference type="AlphaFoldDB" id="A0A915ET70"/>
<dbReference type="GO" id="GO:0006310">
    <property type="term" value="P:DNA recombination"/>
    <property type="evidence" value="ECO:0007669"/>
    <property type="project" value="TreeGrafter"/>
</dbReference>
<dbReference type="GO" id="GO:0003677">
    <property type="term" value="F:DNA binding"/>
    <property type="evidence" value="ECO:0007669"/>
    <property type="project" value="UniProtKB-KW"/>
</dbReference>
<dbReference type="PANTHER" id="PTHR11390:SF21">
    <property type="entry name" value="DNA TOPOISOMERASE 3-ALPHA"/>
    <property type="match status" value="1"/>
</dbReference>
<comment type="catalytic activity">
    <reaction evidence="1">
        <text>ATP-independent breakage of single-stranded DNA, followed by passage and rejoining.</text>
        <dbReference type="EC" id="5.6.2.1"/>
    </reaction>
</comment>
<dbReference type="Gene3D" id="3.40.50.140">
    <property type="match status" value="1"/>
</dbReference>
<evidence type="ECO:0000313" key="3">
    <source>
        <dbReference type="WBParaSite" id="jg9551"/>
    </source>
</evidence>
<keyword evidence="1" id="KW-0238">DNA-binding</keyword>
<comment type="similarity">
    <text evidence="1">Belongs to the type IA topoisomerase family.</text>
</comment>
<evidence type="ECO:0000313" key="2">
    <source>
        <dbReference type="Proteomes" id="UP000887574"/>
    </source>
</evidence>
<organism evidence="2 3">
    <name type="scientific">Ditylenchus dipsaci</name>
    <dbReference type="NCBI Taxonomy" id="166011"/>
    <lineage>
        <taxon>Eukaryota</taxon>
        <taxon>Metazoa</taxon>
        <taxon>Ecdysozoa</taxon>
        <taxon>Nematoda</taxon>
        <taxon>Chromadorea</taxon>
        <taxon>Rhabditida</taxon>
        <taxon>Tylenchina</taxon>
        <taxon>Tylenchomorpha</taxon>
        <taxon>Sphaerularioidea</taxon>
        <taxon>Anguinidae</taxon>
        <taxon>Anguininae</taxon>
        <taxon>Ditylenchus</taxon>
    </lineage>
</organism>
<dbReference type="PANTHER" id="PTHR11390">
    <property type="entry name" value="PROKARYOTIC DNA TOPOISOMERASE"/>
    <property type="match status" value="1"/>
</dbReference>
<keyword evidence="1" id="KW-0799">Topoisomerase</keyword>
<sequence length="100" mass="11291">MMQPSTYHTSCPENHCALREGRSKFNKLYCFEGDVLGAKSNIVFTSVSGHLTALEFDKAYKNWDQRNISALFSAPVIRSIPDNMSGIELTLRAESKVQQY</sequence>
<accession>A0A915ET70</accession>
<dbReference type="InterPro" id="IPR000380">
    <property type="entry name" value="Topo_IA"/>
</dbReference>
<dbReference type="Proteomes" id="UP000887574">
    <property type="component" value="Unplaced"/>
</dbReference>
<dbReference type="EC" id="5.6.2.1" evidence="1"/>
<dbReference type="GO" id="GO:0003917">
    <property type="term" value="F:DNA topoisomerase type I (single strand cut, ATP-independent) activity"/>
    <property type="evidence" value="ECO:0007669"/>
    <property type="project" value="UniProtKB-EC"/>
</dbReference>